<dbReference type="EMBL" id="DWWC01000005">
    <property type="protein sequence ID" value="HJC68108.1"/>
    <property type="molecule type" value="Genomic_DNA"/>
</dbReference>
<dbReference type="PANTHER" id="PTHR43649:SF30">
    <property type="entry name" value="ABC TRANSPORTER SUBSTRATE-BINDING PROTEIN"/>
    <property type="match status" value="1"/>
</dbReference>
<dbReference type="PROSITE" id="PS51318">
    <property type="entry name" value="TAT"/>
    <property type="match status" value="1"/>
</dbReference>
<evidence type="ECO:0000256" key="1">
    <source>
        <dbReference type="SAM" id="MobiDB-lite"/>
    </source>
</evidence>
<evidence type="ECO:0000313" key="2">
    <source>
        <dbReference type="EMBL" id="HJC68108.1"/>
    </source>
</evidence>
<organism evidence="2 3">
    <name type="scientific">Candidatus Brachybacterium intestinipullorum</name>
    <dbReference type="NCBI Taxonomy" id="2838512"/>
    <lineage>
        <taxon>Bacteria</taxon>
        <taxon>Bacillati</taxon>
        <taxon>Actinomycetota</taxon>
        <taxon>Actinomycetes</taxon>
        <taxon>Micrococcales</taxon>
        <taxon>Dermabacteraceae</taxon>
        <taxon>Brachybacterium</taxon>
    </lineage>
</organism>
<dbReference type="SUPFAM" id="SSF53850">
    <property type="entry name" value="Periplasmic binding protein-like II"/>
    <property type="match status" value="1"/>
</dbReference>
<comment type="caution">
    <text evidence="2">The sequence shown here is derived from an EMBL/GenBank/DDBJ whole genome shotgun (WGS) entry which is preliminary data.</text>
</comment>
<reference evidence="2" key="1">
    <citation type="journal article" date="2021" name="PeerJ">
        <title>Extensive microbial diversity within the chicken gut microbiome revealed by metagenomics and culture.</title>
        <authorList>
            <person name="Gilroy R."/>
            <person name="Ravi A."/>
            <person name="Getino M."/>
            <person name="Pursley I."/>
            <person name="Horton D.L."/>
            <person name="Alikhan N.F."/>
            <person name="Baker D."/>
            <person name="Gharbi K."/>
            <person name="Hall N."/>
            <person name="Watson M."/>
            <person name="Adriaenssens E.M."/>
            <person name="Foster-Nyarko E."/>
            <person name="Jarju S."/>
            <person name="Secka A."/>
            <person name="Antonio M."/>
            <person name="Oren A."/>
            <person name="Chaudhuri R.R."/>
            <person name="La Ragione R."/>
            <person name="Hildebrand F."/>
            <person name="Pallen M.J."/>
        </authorList>
    </citation>
    <scope>NUCLEOTIDE SEQUENCE</scope>
    <source>
        <strain evidence="2">CHK130-7132</strain>
    </source>
</reference>
<evidence type="ECO:0000313" key="3">
    <source>
        <dbReference type="Proteomes" id="UP000823854"/>
    </source>
</evidence>
<feature type="region of interest" description="Disordered" evidence="1">
    <location>
        <begin position="1"/>
        <end position="29"/>
    </location>
</feature>
<gene>
    <name evidence="2" type="ORF">H9932_00300</name>
</gene>
<dbReference type="Gene3D" id="3.40.190.10">
    <property type="entry name" value="Periplasmic binding protein-like II"/>
    <property type="match status" value="1"/>
</dbReference>
<accession>A0A9D2PXK5</accession>
<dbReference type="Pfam" id="PF01547">
    <property type="entry name" value="SBP_bac_1"/>
    <property type="match status" value="1"/>
</dbReference>
<dbReference type="Proteomes" id="UP000823854">
    <property type="component" value="Unassembled WGS sequence"/>
</dbReference>
<dbReference type="InterPro" id="IPR050490">
    <property type="entry name" value="Bact_solute-bd_prot1"/>
</dbReference>
<dbReference type="InterPro" id="IPR006059">
    <property type="entry name" value="SBP"/>
</dbReference>
<name>A0A9D2PXK5_9MICO</name>
<feature type="compositionally biased region" description="Low complexity" evidence="1">
    <location>
        <begin position="19"/>
        <end position="29"/>
    </location>
</feature>
<sequence length="456" mass="50949">MQSRSAPPPPLRPPRPRAPRSAEPALTRRGLMGLAGASAAVGATALAGCGDGGTATDPDTLQVWSGLPPESGPQDLIDRFQEAHPDIPVRYTRYVNDDRGNLKVNTALQGGVDIDVFFTFGVENLAMRGGTDISADLGDRVRATPELARFLDPDQPMALIDGDTVTAIATTRAPNFILFNDTLREEAGVELPESWTWQEYLEVLDRLSRDGRHGSYTLPDMPRIAIGPDYRFTDQGDSNFSHPAFLEHFETSASLIRDGVLYPWSQALARQVEAYQQNNFIAEDFASWVTAPYSLRFLNDQEGYPHDFSVSAAPIPTVEGQDWNTGEYGAFIQINAKSRKQEWAWEFCKFWLLEGARDMLKAGYMSIISDVEEDEILAGLLGEGAEEFFDVESFRRTLFDGPPELHLDTELTAYSEISLKYEQQRDVCWLLERSPERAIRTVDRNTQALIDRFAEQ</sequence>
<protein>
    <submittedName>
        <fullName evidence="2">ABC transporter substrate-binding protein</fullName>
    </submittedName>
</protein>
<reference evidence="2" key="2">
    <citation type="submission" date="2021-04" db="EMBL/GenBank/DDBJ databases">
        <authorList>
            <person name="Gilroy R."/>
        </authorList>
    </citation>
    <scope>NUCLEOTIDE SEQUENCE</scope>
    <source>
        <strain evidence="2">CHK130-7132</strain>
    </source>
</reference>
<proteinExistence type="predicted"/>
<dbReference type="AlphaFoldDB" id="A0A9D2PXK5"/>
<dbReference type="PANTHER" id="PTHR43649">
    <property type="entry name" value="ARABINOSE-BINDING PROTEIN-RELATED"/>
    <property type="match status" value="1"/>
</dbReference>
<feature type="compositionally biased region" description="Pro residues" evidence="1">
    <location>
        <begin position="1"/>
        <end position="13"/>
    </location>
</feature>
<dbReference type="InterPro" id="IPR006311">
    <property type="entry name" value="TAT_signal"/>
</dbReference>